<proteinExistence type="predicted"/>
<dbReference type="AlphaFoldDB" id="A0AAE0G2N7"/>
<dbReference type="Proteomes" id="UP001190700">
    <property type="component" value="Unassembled WGS sequence"/>
</dbReference>
<comment type="caution">
    <text evidence="2">The sequence shown here is derived from an EMBL/GenBank/DDBJ whole genome shotgun (WGS) entry which is preliminary data.</text>
</comment>
<name>A0AAE0G2N7_9CHLO</name>
<reference evidence="2 3" key="1">
    <citation type="journal article" date="2015" name="Genome Biol. Evol.">
        <title>Comparative Genomics of a Bacterivorous Green Alga Reveals Evolutionary Causalities and Consequences of Phago-Mixotrophic Mode of Nutrition.</title>
        <authorList>
            <person name="Burns J.A."/>
            <person name="Paasch A."/>
            <person name="Narechania A."/>
            <person name="Kim E."/>
        </authorList>
    </citation>
    <scope>NUCLEOTIDE SEQUENCE [LARGE SCALE GENOMIC DNA]</scope>
    <source>
        <strain evidence="2 3">PLY_AMNH</strain>
    </source>
</reference>
<dbReference type="EMBL" id="LGRX02010512">
    <property type="protein sequence ID" value="KAK3270233.1"/>
    <property type="molecule type" value="Genomic_DNA"/>
</dbReference>
<feature type="compositionally biased region" description="Basic and acidic residues" evidence="1">
    <location>
        <begin position="216"/>
        <end position="230"/>
    </location>
</feature>
<feature type="region of interest" description="Disordered" evidence="1">
    <location>
        <begin position="609"/>
        <end position="661"/>
    </location>
</feature>
<sequence length="661" mass="71057">MRAPRGAPEEVKGGTLSLCALHVALPRWSGGNQKPMRAPRGAPEEVKGNPEPMRAPRGAPKEVKGGTLSLCALHVALPRRSGGTLSLCALHVALPRRSAGTLSLCALHVARPRRSGGNPEPMRAPRGAPKEVRGNPEPMRAPRGAPEKGGTLSLCALHVALPRRSGGNPEPMRAPRGAPALSLCALHVALPRRSGGTLSLCALHVALPWRSGGDPEPMRAPRGAPEEVKGNPEPMRAPRGAPEEVRGNPEPMRAPRGAPEEVKGGTLSLCALHVALPRRQPVQSGGKRRPIGLHVQPVKPAAFSGRRQLLRRWDAGLRGFCFASVPTPEAGVLHTGFVQVWEEVREPFPAVTVAAEELAAQSDLPYVNSLQAAMQKLSEAMGVVEEARGANEHLPPRLPKADDVKKLSDYSSSQKRAQRVQALLSSDWLWPAGHVGAFRLPWLFSVTFNSIGPPLLWGSGKIRRRMWERKEVDNNEGGDQDEEEALVSCTGWKEKWIPLLSFALGRGVAGLTIRQSPGAEQVERLAMERAWEDAIEETIMRRRPGRVFMVAGRKGLGNATWAGEAGRMASRLSESMEDVRRKAENLRVGEGQGLGTAAAWSAEEQSLTRAGDGLGRGRGGQIDWGKQAGREQGGGSKRKFNGGKMVRAARGERWASFSGTA</sequence>
<feature type="region of interest" description="Disordered" evidence="1">
    <location>
        <begin position="113"/>
        <end position="149"/>
    </location>
</feature>
<evidence type="ECO:0000256" key="1">
    <source>
        <dbReference type="SAM" id="MobiDB-lite"/>
    </source>
</evidence>
<feature type="region of interest" description="Disordered" evidence="1">
    <location>
        <begin position="28"/>
        <end position="61"/>
    </location>
</feature>
<organism evidence="2 3">
    <name type="scientific">Cymbomonas tetramitiformis</name>
    <dbReference type="NCBI Taxonomy" id="36881"/>
    <lineage>
        <taxon>Eukaryota</taxon>
        <taxon>Viridiplantae</taxon>
        <taxon>Chlorophyta</taxon>
        <taxon>Pyramimonadophyceae</taxon>
        <taxon>Pyramimonadales</taxon>
        <taxon>Pyramimonadaceae</taxon>
        <taxon>Cymbomonas</taxon>
    </lineage>
</organism>
<feature type="region of interest" description="Disordered" evidence="1">
    <location>
        <begin position="210"/>
        <end position="261"/>
    </location>
</feature>
<evidence type="ECO:0000313" key="3">
    <source>
        <dbReference type="Proteomes" id="UP001190700"/>
    </source>
</evidence>
<gene>
    <name evidence="2" type="ORF">CYMTET_21363</name>
</gene>
<accession>A0AAE0G2N7</accession>
<evidence type="ECO:0000313" key="2">
    <source>
        <dbReference type="EMBL" id="KAK3270233.1"/>
    </source>
</evidence>
<feature type="compositionally biased region" description="Gly residues" evidence="1">
    <location>
        <begin position="612"/>
        <end position="622"/>
    </location>
</feature>
<keyword evidence="3" id="KW-1185">Reference proteome</keyword>
<protein>
    <submittedName>
        <fullName evidence="2">Uncharacterized protein</fullName>
    </submittedName>
</protein>